<evidence type="ECO:0000313" key="8">
    <source>
        <dbReference type="EMBL" id="CAK0863391.1"/>
    </source>
</evidence>
<feature type="compositionally biased region" description="Basic and acidic residues" evidence="5">
    <location>
        <begin position="37"/>
        <end position="50"/>
    </location>
</feature>
<protein>
    <recommendedName>
        <fullName evidence="7">Ion transport domain-containing protein</fullName>
    </recommendedName>
</protein>
<keyword evidence="3 6" id="KW-1133">Transmembrane helix</keyword>
<evidence type="ECO:0000256" key="2">
    <source>
        <dbReference type="ARBA" id="ARBA00022692"/>
    </source>
</evidence>
<feature type="transmembrane region" description="Helical" evidence="6">
    <location>
        <begin position="148"/>
        <end position="166"/>
    </location>
</feature>
<dbReference type="Proteomes" id="UP001189429">
    <property type="component" value="Unassembled WGS sequence"/>
</dbReference>
<name>A0ABN9UTK6_9DINO</name>
<dbReference type="InterPro" id="IPR027359">
    <property type="entry name" value="Volt_channel_dom_sf"/>
</dbReference>
<dbReference type="Pfam" id="PF00520">
    <property type="entry name" value="Ion_trans"/>
    <property type="match status" value="1"/>
</dbReference>
<evidence type="ECO:0000256" key="6">
    <source>
        <dbReference type="SAM" id="Phobius"/>
    </source>
</evidence>
<reference evidence="8" key="1">
    <citation type="submission" date="2023-10" db="EMBL/GenBank/DDBJ databases">
        <authorList>
            <person name="Chen Y."/>
            <person name="Shah S."/>
            <person name="Dougan E. K."/>
            <person name="Thang M."/>
            <person name="Chan C."/>
        </authorList>
    </citation>
    <scope>NUCLEOTIDE SEQUENCE [LARGE SCALE GENOMIC DNA]</scope>
</reference>
<proteinExistence type="predicted"/>
<comment type="caution">
    <text evidence="8">The sequence shown here is derived from an EMBL/GenBank/DDBJ whole genome shotgun (WGS) entry which is preliminary data.</text>
</comment>
<feature type="non-terminal residue" evidence="8">
    <location>
        <position position="1"/>
    </location>
</feature>
<feature type="transmembrane region" description="Helical" evidence="6">
    <location>
        <begin position="222"/>
        <end position="243"/>
    </location>
</feature>
<comment type="subcellular location">
    <subcellularLocation>
        <location evidence="1">Membrane</location>
        <topology evidence="1">Multi-pass membrane protein</topology>
    </subcellularLocation>
</comment>
<dbReference type="Gene3D" id="1.20.120.350">
    <property type="entry name" value="Voltage-gated potassium channels. Chain C"/>
    <property type="match status" value="1"/>
</dbReference>
<evidence type="ECO:0000256" key="1">
    <source>
        <dbReference type="ARBA" id="ARBA00004141"/>
    </source>
</evidence>
<dbReference type="SUPFAM" id="SSF81324">
    <property type="entry name" value="Voltage-gated potassium channels"/>
    <property type="match status" value="1"/>
</dbReference>
<dbReference type="EMBL" id="CAUYUJ010016258">
    <property type="protein sequence ID" value="CAK0863391.1"/>
    <property type="molecule type" value="Genomic_DNA"/>
</dbReference>
<accession>A0ABN9UTK6</accession>
<feature type="transmembrane region" description="Helical" evidence="6">
    <location>
        <begin position="186"/>
        <end position="210"/>
    </location>
</feature>
<feature type="region of interest" description="Disordered" evidence="5">
    <location>
        <begin position="1"/>
        <end position="50"/>
    </location>
</feature>
<evidence type="ECO:0000313" key="9">
    <source>
        <dbReference type="Proteomes" id="UP001189429"/>
    </source>
</evidence>
<keyword evidence="4 6" id="KW-0472">Membrane</keyword>
<organism evidence="8 9">
    <name type="scientific">Prorocentrum cordatum</name>
    <dbReference type="NCBI Taxonomy" id="2364126"/>
    <lineage>
        <taxon>Eukaryota</taxon>
        <taxon>Sar</taxon>
        <taxon>Alveolata</taxon>
        <taxon>Dinophyceae</taxon>
        <taxon>Prorocentrales</taxon>
        <taxon>Prorocentraceae</taxon>
        <taxon>Prorocentrum</taxon>
    </lineage>
</organism>
<keyword evidence="9" id="KW-1185">Reference proteome</keyword>
<evidence type="ECO:0000256" key="4">
    <source>
        <dbReference type="ARBA" id="ARBA00023136"/>
    </source>
</evidence>
<evidence type="ECO:0000259" key="7">
    <source>
        <dbReference type="Pfam" id="PF00520"/>
    </source>
</evidence>
<evidence type="ECO:0000256" key="5">
    <source>
        <dbReference type="SAM" id="MobiDB-lite"/>
    </source>
</evidence>
<feature type="domain" description="Ion transport" evidence="7">
    <location>
        <begin position="149"/>
        <end position="264"/>
    </location>
</feature>
<feature type="compositionally biased region" description="Basic and acidic residues" evidence="5">
    <location>
        <begin position="1"/>
        <end position="17"/>
    </location>
</feature>
<sequence>DRGEPRGGARGDVERQTSKARVSNGIVEAQNSNEKSTSVEDRGEPRVGARGDVERQVLEACESDTVEVRQLSRKSTRTMEANINGFKAHSFLKDYNDDKGFSHGSEFNRKLVSKFMLRYQSKGATANLFPFHGAKELKARLKWVRRNSFDYSMAAIIVMNAIYLGNQTAWVLHTVLEQGDIDNGRRWFWLAGDIAFALVFFLELTLRIFAYQVKFFTGSQRWWNAFDCFTMFATIVAVLLDLFRAPDSFGVDLLKVVRLARMVRT</sequence>
<gene>
    <name evidence="8" type="ORF">PCOR1329_LOCUS51566</name>
</gene>
<dbReference type="InterPro" id="IPR005821">
    <property type="entry name" value="Ion_trans_dom"/>
</dbReference>
<keyword evidence="2 6" id="KW-0812">Transmembrane</keyword>
<evidence type="ECO:0000256" key="3">
    <source>
        <dbReference type="ARBA" id="ARBA00022989"/>
    </source>
</evidence>